<protein>
    <submittedName>
        <fullName evidence="1">Uncharacterized protein</fullName>
    </submittedName>
</protein>
<comment type="caution">
    <text evidence="1">The sequence shown here is derived from an EMBL/GenBank/DDBJ whole genome shotgun (WGS) entry which is preliminary data.</text>
</comment>
<accession>A0A6A4Z9C6</accession>
<sequence>ATDVSKIVSLLDKEKESYVYGVGDGTYLVERVMQLANKQIKGYISWSRKVAAHATKSFRLPTGTSTWPQEYKYVEAFQHESSKDRRDN</sequence>
<organism evidence="1">
    <name type="scientific">Aphanomyces stellatus</name>
    <dbReference type="NCBI Taxonomy" id="120398"/>
    <lineage>
        <taxon>Eukaryota</taxon>
        <taxon>Sar</taxon>
        <taxon>Stramenopiles</taxon>
        <taxon>Oomycota</taxon>
        <taxon>Saprolegniomycetes</taxon>
        <taxon>Saprolegniales</taxon>
        <taxon>Verrucalvaceae</taxon>
        <taxon>Aphanomyces</taxon>
    </lineage>
</organism>
<feature type="non-terminal residue" evidence="1">
    <location>
        <position position="1"/>
    </location>
</feature>
<gene>
    <name evidence="1" type="ORF">As57867_006635</name>
</gene>
<proteinExistence type="predicted"/>
<dbReference type="AlphaFoldDB" id="A0A6A4Z9C6"/>
<reference evidence="1" key="1">
    <citation type="submission" date="2019-06" db="EMBL/GenBank/DDBJ databases">
        <title>Genomics analysis of Aphanomyces spp. identifies a new class of oomycete effector associated with host adaptation.</title>
        <authorList>
            <person name="Gaulin E."/>
        </authorList>
    </citation>
    <scope>NUCLEOTIDE SEQUENCE</scope>
    <source>
        <strain evidence="1">CBS 578.67</strain>
    </source>
</reference>
<dbReference type="EMBL" id="VJMH01002990">
    <property type="protein sequence ID" value="KAF0707172.1"/>
    <property type="molecule type" value="Genomic_DNA"/>
</dbReference>
<name>A0A6A4Z9C6_9STRA</name>
<evidence type="ECO:0000313" key="1">
    <source>
        <dbReference type="EMBL" id="KAF0707172.1"/>
    </source>
</evidence>
<dbReference type="OrthoDB" id="425534at2759"/>